<feature type="compositionally biased region" description="Basic and acidic residues" evidence="1">
    <location>
        <begin position="75"/>
        <end position="106"/>
    </location>
</feature>
<feature type="region of interest" description="Disordered" evidence="1">
    <location>
        <begin position="405"/>
        <end position="428"/>
    </location>
</feature>
<feature type="region of interest" description="Disordered" evidence="1">
    <location>
        <begin position="1"/>
        <end position="212"/>
    </location>
</feature>
<evidence type="ECO:0000259" key="2">
    <source>
        <dbReference type="PROSITE" id="PS50053"/>
    </source>
</evidence>
<reference evidence="3" key="1">
    <citation type="journal article" date="2020" name="Stud. Mycol.">
        <title>101 Dothideomycetes genomes: a test case for predicting lifestyles and emergence of pathogens.</title>
        <authorList>
            <person name="Haridas S."/>
            <person name="Albert R."/>
            <person name="Binder M."/>
            <person name="Bloem J."/>
            <person name="Labutti K."/>
            <person name="Salamov A."/>
            <person name="Andreopoulos B."/>
            <person name="Baker S."/>
            <person name="Barry K."/>
            <person name="Bills G."/>
            <person name="Bluhm B."/>
            <person name="Cannon C."/>
            <person name="Castanera R."/>
            <person name="Culley D."/>
            <person name="Daum C."/>
            <person name="Ezra D."/>
            <person name="Gonzalez J."/>
            <person name="Henrissat B."/>
            <person name="Kuo A."/>
            <person name="Liang C."/>
            <person name="Lipzen A."/>
            <person name="Lutzoni F."/>
            <person name="Magnuson J."/>
            <person name="Mondo S."/>
            <person name="Nolan M."/>
            <person name="Ohm R."/>
            <person name="Pangilinan J."/>
            <person name="Park H.-J."/>
            <person name="Ramirez L."/>
            <person name="Alfaro M."/>
            <person name="Sun H."/>
            <person name="Tritt A."/>
            <person name="Yoshinaga Y."/>
            <person name="Zwiers L.-H."/>
            <person name="Turgeon B."/>
            <person name="Goodwin S."/>
            <person name="Spatafora J."/>
            <person name="Crous P."/>
            <person name="Grigoriev I."/>
        </authorList>
    </citation>
    <scope>NUCLEOTIDE SEQUENCE</scope>
    <source>
        <strain evidence="3">ATCC 16933</strain>
    </source>
</reference>
<dbReference type="AlphaFoldDB" id="A0A6A6NUD5"/>
<feature type="domain" description="Ubiquitin-like" evidence="2">
    <location>
        <begin position="440"/>
        <end position="514"/>
    </location>
</feature>
<feature type="compositionally biased region" description="Polar residues" evidence="1">
    <location>
        <begin position="257"/>
        <end position="267"/>
    </location>
</feature>
<dbReference type="SUPFAM" id="SSF54236">
    <property type="entry name" value="Ubiquitin-like"/>
    <property type="match status" value="1"/>
</dbReference>
<keyword evidence="4" id="KW-1185">Reference proteome</keyword>
<name>A0A6A6NUD5_9PEZI</name>
<protein>
    <submittedName>
        <fullName evidence="3">Ubiquitin-2 like Rad60 SUMO-like-domain-containing protein</fullName>
    </submittedName>
</protein>
<dbReference type="PROSITE" id="PS50053">
    <property type="entry name" value="UBIQUITIN_2"/>
    <property type="match status" value="1"/>
</dbReference>
<feature type="compositionally biased region" description="Basic residues" evidence="1">
    <location>
        <begin position="21"/>
        <end position="30"/>
    </location>
</feature>
<dbReference type="EMBL" id="MU001689">
    <property type="protein sequence ID" value="KAF2454883.1"/>
    <property type="molecule type" value="Genomic_DNA"/>
</dbReference>
<gene>
    <name evidence="3" type="ORF">BDY21DRAFT_365897</name>
</gene>
<dbReference type="InterPro" id="IPR000626">
    <property type="entry name" value="Ubiquitin-like_dom"/>
</dbReference>
<dbReference type="CDD" id="cd17080">
    <property type="entry name" value="Ubl_SLD2_Esc2_like"/>
    <property type="match status" value="1"/>
</dbReference>
<sequence length="514" mass="56975">MTSVPPSASDAAPPSVDPPPKKRSIFKRTRSAQAGATGSATSTPNGGANTADINVNGGDDDADLFSRGRSAIHGIWEEKQRREREKAERKEREKKARREAKEAEKRERKRRRADGGGGTEERSSGDFAGGERDGAQWDSGVGLNEPSSAVARNPNSLAQRYDDVIKAANTSAKSPPNQDDVIALDDDEDDYTSSQNLPERPYDQLHNNTATNATRYTANSDKSSDVEETDDLAYLTRLAREERRQREQDARIRALQLPQQQRSTGSRAASLALSPTGEGDGEEDDDPIVAIYIDSQLPGTMPLIVKRHLSQKLGVVRQAWCESQGMSGPQTQSVFLTWRNRRLWDFSSCRSLGIDVNDYRDGLGGDGFSISEDCVDVNPVGEVHLHFEAVNKDIFEENKKRALKPKGEEAAQGGEIRAGTDAYGKTEAKEQETHEKAKVIRIILKGKGYNDFKLSVKPDTMFERIAEAFRREREVPHGHEIKLLFDGDQLMPGDMMQDTEIEDMDTVDVVTRSR</sequence>
<feature type="compositionally biased region" description="Low complexity" evidence="1">
    <location>
        <begin position="1"/>
        <end position="14"/>
    </location>
</feature>
<dbReference type="InterPro" id="IPR022617">
    <property type="entry name" value="Rad60/SUMO-like_dom"/>
</dbReference>
<feature type="region of interest" description="Disordered" evidence="1">
    <location>
        <begin position="245"/>
        <end position="285"/>
    </location>
</feature>
<dbReference type="Pfam" id="PF11976">
    <property type="entry name" value="Rad60-SLD"/>
    <property type="match status" value="1"/>
</dbReference>
<dbReference type="OrthoDB" id="3365399at2759"/>
<proteinExistence type="predicted"/>
<evidence type="ECO:0000256" key="1">
    <source>
        <dbReference type="SAM" id="MobiDB-lite"/>
    </source>
</evidence>
<organism evidence="3 4">
    <name type="scientific">Lineolata rhizophorae</name>
    <dbReference type="NCBI Taxonomy" id="578093"/>
    <lineage>
        <taxon>Eukaryota</taxon>
        <taxon>Fungi</taxon>
        <taxon>Dikarya</taxon>
        <taxon>Ascomycota</taxon>
        <taxon>Pezizomycotina</taxon>
        <taxon>Dothideomycetes</taxon>
        <taxon>Dothideomycetes incertae sedis</taxon>
        <taxon>Lineolatales</taxon>
        <taxon>Lineolataceae</taxon>
        <taxon>Lineolata</taxon>
    </lineage>
</organism>
<dbReference type="Gene3D" id="3.10.20.90">
    <property type="entry name" value="Phosphatidylinositol 3-kinase Catalytic Subunit, Chain A, domain 1"/>
    <property type="match status" value="1"/>
</dbReference>
<dbReference type="InterPro" id="IPR029071">
    <property type="entry name" value="Ubiquitin-like_domsf"/>
</dbReference>
<evidence type="ECO:0000313" key="3">
    <source>
        <dbReference type="EMBL" id="KAF2454883.1"/>
    </source>
</evidence>
<accession>A0A6A6NUD5</accession>
<feature type="compositionally biased region" description="Acidic residues" evidence="1">
    <location>
        <begin position="182"/>
        <end position="191"/>
    </location>
</feature>
<feature type="compositionally biased region" description="Low complexity" evidence="1">
    <location>
        <begin position="31"/>
        <end position="48"/>
    </location>
</feature>
<evidence type="ECO:0000313" key="4">
    <source>
        <dbReference type="Proteomes" id="UP000799766"/>
    </source>
</evidence>
<dbReference type="Proteomes" id="UP000799766">
    <property type="component" value="Unassembled WGS sequence"/>
</dbReference>
<feature type="compositionally biased region" description="Polar residues" evidence="1">
    <location>
        <begin position="168"/>
        <end position="177"/>
    </location>
</feature>
<feature type="compositionally biased region" description="Basic and acidic residues" evidence="1">
    <location>
        <begin position="119"/>
        <end position="135"/>
    </location>
</feature>